<organism evidence="1 2">
    <name type="scientific">Vibrio parahaemolyticus</name>
    <dbReference type="NCBI Taxonomy" id="670"/>
    <lineage>
        <taxon>Bacteria</taxon>
        <taxon>Pseudomonadati</taxon>
        <taxon>Pseudomonadota</taxon>
        <taxon>Gammaproteobacteria</taxon>
        <taxon>Vibrionales</taxon>
        <taxon>Vibrionaceae</taxon>
        <taxon>Vibrio</taxon>
    </lineage>
</organism>
<gene>
    <name evidence="1" type="ORF">IB292_21325</name>
</gene>
<dbReference type="Proteomes" id="UP000726777">
    <property type="component" value="Unassembled WGS sequence"/>
</dbReference>
<name>A0A9Q3UGV7_VIBPH</name>
<sequence length="71" mass="8108">MQPTSNQSKGFKIASDSQITPAELVKAGFTMKDFRFHPAVSLDELKRAFPDFWVSESSPTCFTFQFDRLPF</sequence>
<protein>
    <submittedName>
        <fullName evidence="1">Uncharacterized protein</fullName>
    </submittedName>
</protein>
<comment type="caution">
    <text evidence="1">The sequence shown here is derived from an EMBL/GenBank/DDBJ whole genome shotgun (WGS) entry which is preliminary data.</text>
</comment>
<reference evidence="1" key="1">
    <citation type="submission" date="2020-09" db="EMBL/GenBank/DDBJ databases">
        <title>Genome sequence of Vibrio parahaemolyticus isolates.</title>
        <authorList>
            <person name="Hammerl J.A."/>
            <person name="Strauch E."/>
        </authorList>
    </citation>
    <scope>NUCLEOTIDE SEQUENCE</scope>
    <source>
        <strain evidence="1">17-VB00146</strain>
    </source>
</reference>
<dbReference type="RefSeq" id="WP_228085909.1">
    <property type="nucleotide sequence ID" value="NZ_JACVHL010000027.1"/>
</dbReference>
<evidence type="ECO:0000313" key="1">
    <source>
        <dbReference type="EMBL" id="MCC3807563.1"/>
    </source>
</evidence>
<dbReference type="EMBL" id="JACVHL010000027">
    <property type="protein sequence ID" value="MCC3807563.1"/>
    <property type="molecule type" value="Genomic_DNA"/>
</dbReference>
<dbReference type="AlphaFoldDB" id="A0A9Q3UGV7"/>
<evidence type="ECO:0000313" key="2">
    <source>
        <dbReference type="Proteomes" id="UP000726777"/>
    </source>
</evidence>
<accession>A0A9Q3UGV7</accession>
<proteinExistence type="predicted"/>